<dbReference type="PROSITE" id="PS50531">
    <property type="entry name" value="HTH_IS21"/>
    <property type="match status" value="1"/>
</dbReference>
<dbReference type="InterPro" id="IPR017894">
    <property type="entry name" value="HTH_IS21_transposase_type"/>
</dbReference>
<evidence type="ECO:0000259" key="1">
    <source>
        <dbReference type="PROSITE" id="PS50531"/>
    </source>
</evidence>
<evidence type="ECO:0000313" key="3">
    <source>
        <dbReference type="Proteomes" id="UP000343317"/>
    </source>
</evidence>
<evidence type="ECO:0000313" key="2">
    <source>
        <dbReference type="EMBL" id="VVE55738.1"/>
    </source>
</evidence>
<organism evidence="2 3">
    <name type="scientific">Pandoraea horticolens</name>
    <dbReference type="NCBI Taxonomy" id="2508298"/>
    <lineage>
        <taxon>Bacteria</taxon>
        <taxon>Pseudomonadati</taxon>
        <taxon>Pseudomonadota</taxon>
        <taxon>Betaproteobacteria</taxon>
        <taxon>Burkholderiales</taxon>
        <taxon>Burkholderiaceae</taxon>
        <taxon>Pandoraea</taxon>
    </lineage>
</organism>
<dbReference type="AlphaFoldDB" id="A0A5E4Z4W3"/>
<feature type="domain" description="HTH IS21-type" evidence="1">
    <location>
        <begin position="1"/>
        <end position="48"/>
    </location>
</feature>
<dbReference type="Proteomes" id="UP000343317">
    <property type="component" value="Unassembled WGS sequence"/>
</dbReference>
<keyword evidence="3" id="KW-1185">Reference proteome</keyword>
<reference evidence="2 3" key="1">
    <citation type="submission" date="2019-08" db="EMBL/GenBank/DDBJ databases">
        <authorList>
            <person name="Peeters C."/>
        </authorList>
    </citation>
    <scope>NUCLEOTIDE SEQUENCE [LARGE SCALE GENOMIC DNA]</scope>
    <source>
        <strain evidence="2 3">LMG 31112</strain>
    </source>
</reference>
<dbReference type="EMBL" id="CABPSM010000024">
    <property type="protein sequence ID" value="VVE55738.1"/>
    <property type="molecule type" value="Genomic_DNA"/>
</dbReference>
<sequence>MREISRELGLLRNTVRKYLRSCAEQNRAPQSGRTQKFDPFKVYLHDRARAAHPTWLPATALLIEIRAMGYDGGLTQLRAYRGR</sequence>
<proteinExistence type="predicted"/>
<accession>A0A5E4Z4W3</accession>
<gene>
    <name evidence="2" type="ORF">PHO31112_05026</name>
</gene>
<name>A0A5E4Z4W3_9BURK</name>
<protein>
    <submittedName>
        <fullName evidence="2">IS21 family transposase</fullName>
    </submittedName>
</protein>